<dbReference type="InParanoid" id="A0A369KAM6"/>
<organism evidence="2 3">
    <name type="scientific">Hypsizygus marmoreus</name>
    <name type="common">White beech mushroom</name>
    <name type="synonym">Agaricus marmoreus</name>
    <dbReference type="NCBI Taxonomy" id="39966"/>
    <lineage>
        <taxon>Eukaryota</taxon>
        <taxon>Fungi</taxon>
        <taxon>Dikarya</taxon>
        <taxon>Basidiomycota</taxon>
        <taxon>Agaricomycotina</taxon>
        <taxon>Agaricomycetes</taxon>
        <taxon>Agaricomycetidae</taxon>
        <taxon>Agaricales</taxon>
        <taxon>Tricholomatineae</taxon>
        <taxon>Lyophyllaceae</taxon>
        <taxon>Hypsizygus</taxon>
    </lineage>
</organism>
<feature type="region of interest" description="Disordered" evidence="1">
    <location>
        <begin position="1"/>
        <end position="27"/>
    </location>
</feature>
<keyword evidence="3" id="KW-1185">Reference proteome</keyword>
<reference evidence="2" key="1">
    <citation type="submission" date="2018-04" db="EMBL/GenBank/DDBJ databases">
        <title>Whole genome sequencing of Hypsizygus marmoreus.</title>
        <authorList>
            <person name="Choi I.-G."/>
            <person name="Min B."/>
            <person name="Kim J.-G."/>
            <person name="Kim S."/>
            <person name="Oh Y.-L."/>
            <person name="Kong W.-S."/>
            <person name="Park H."/>
            <person name="Jeong J."/>
            <person name="Song E.-S."/>
        </authorList>
    </citation>
    <scope>NUCLEOTIDE SEQUENCE [LARGE SCALE GENOMIC DNA]</scope>
    <source>
        <strain evidence="2">51987-8</strain>
    </source>
</reference>
<dbReference type="InterPro" id="IPR001412">
    <property type="entry name" value="aa-tRNA-synth_I_CS"/>
</dbReference>
<gene>
    <name evidence="2" type="ORF">Hypma_007255</name>
</gene>
<evidence type="ECO:0000313" key="2">
    <source>
        <dbReference type="EMBL" id="RDB30500.1"/>
    </source>
</evidence>
<comment type="caution">
    <text evidence="2">The sequence shown here is derived from an EMBL/GenBank/DDBJ whole genome shotgun (WGS) entry which is preliminary data.</text>
</comment>
<dbReference type="GO" id="GO:0005524">
    <property type="term" value="F:ATP binding"/>
    <property type="evidence" value="ECO:0007669"/>
    <property type="project" value="InterPro"/>
</dbReference>
<dbReference type="GO" id="GO:0006418">
    <property type="term" value="P:tRNA aminoacylation for protein translation"/>
    <property type="evidence" value="ECO:0007669"/>
    <property type="project" value="InterPro"/>
</dbReference>
<accession>A0A369KAM6</accession>
<dbReference type="PROSITE" id="PS00178">
    <property type="entry name" value="AA_TRNA_LIGASE_I"/>
    <property type="match status" value="1"/>
</dbReference>
<dbReference type="OrthoDB" id="2149705at2759"/>
<feature type="compositionally biased region" description="Basic and acidic residues" evidence="1">
    <location>
        <begin position="10"/>
        <end position="20"/>
    </location>
</feature>
<protein>
    <submittedName>
        <fullName evidence="2">Uncharacterized protein</fullName>
    </submittedName>
</protein>
<evidence type="ECO:0000256" key="1">
    <source>
        <dbReference type="SAM" id="MobiDB-lite"/>
    </source>
</evidence>
<dbReference type="GO" id="GO:0004812">
    <property type="term" value="F:aminoacyl-tRNA ligase activity"/>
    <property type="evidence" value="ECO:0007669"/>
    <property type="project" value="InterPro"/>
</dbReference>
<dbReference type="EMBL" id="LUEZ02000005">
    <property type="protein sequence ID" value="RDB30500.1"/>
    <property type="molecule type" value="Genomic_DNA"/>
</dbReference>
<sequence length="456" mass="51424">MQSTNAKVLAHTDNDRDKGHLRPLPTGNERLYAMHDGKVHNPLGAGSYIYKKEYIASHIRYLGLPTRNAPPGQALPPSILFIHIGAQPNNSPHAGTITVFILAFLIAREIKRYYEVPAGSEDGVSVELQTWINDFQVVVQLDLVDTAPHNEEGCTYEGIQYQRSQRFTKAHHGLLPDYEEVMCTAAAFVGGEIRYVVRNQETLTSLPSMPVIIDAMIRDRERLGLELAPETGGLAMRRACPHEGCGLAEKHGRKNKYSFAPSGAAVIEFHCPEHGYHSVMTSEHREVATLEFNTPLRNLVRAFAYGIDTARSRAAAFSKESGGEAERVRVHMRVTGADYTGTYSDQLLWRQLMLMSMTEPVFKGIAPPVIAYAPLIQDWAGSKLSKSLYVENGAYEYLKERGMGYMVSFAEMKRQGRDQRILYREVETWVEDPKKLFRPYSIDYLHRVFEEEKGKE</sequence>
<dbReference type="Proteomes" id="UP000076154">
    <property type="component" value="Unassembled WGS sequence"/>
</dbReference>
<proteinExistence type="predicted"/>
<name>A0A369KAM6_HYPMA</name>
<evidence type="ECO:0000313" key="3">
    <source>
        <dbReference type="Proteomes" id="UP000076154"/>
    </source>
</evidence>
<dbReference type="AlphaFoldDB" id="A0A369KAM6"/>